<feature type="transmembrane region" description="Helical" evidence="9">
    <location>
        <begin position="402"/>
        <end position="419"/>
    </location>
</feature>
<proteinExistence type="predicted"/>
<dbReference type="GO" id="GO:0008982">
    <property type="term" value="F:protein-N(PI)-phosphohistidine-sugar phosphotransferase activity"/>
    <property type="evidence" value="ECO:0007669"/>
    <property type="project" value="UniProtKB-UniRule"/>
</dbReference>
<accession>A0A1W1XP63</accession>
<dbReference type="GO" id="GO:0009401">
    <property type="term" value="P:phosphoenolpyruvate-dependent sugar phosphotransferase system"/>
    <property type="evidence" value="ECO:0007669"/>
    <property type="project" value="InterPro"/>
</dbReference>
<sequence>MKENRFMKWMEDSLMPVLGKMAQNIYLQSIRDAFCVFALPLIISGSVFLIIANPPTSLGWGVINAWNNAITPIQSNIMIAFNLSFGIMAVAVAFGTAYSLASRWDMDESLCGMLSLVCFLIVCFPASDITKVKFGDVLTYLGGEGLFIAIILGIITTIVVRLFTKKGLVIKMPAGVPPYVVRTFSALVPFFVMITLSWAVEWVVWANLKITLPQLVLNIFAPLVAVSNSYPAAVLEIILMMLLWSLGIHGMNVVSSVAYPFWTAQLAANTAARNAGTPLHGIVTEPFFHMFTHIGGSGLTWPLVIMFLFSQSKQLKSLGKIELIPAIFNINEPIMFGAPLVLNPVMFIPFILAPVAAVTINYIAFFSGIVPKIVMQPPFTVPVFFGGIIATGGYWQGAALQLVNLIVSALIYLPFFRMFEKELVANEKKAELEIRATNGETV</sequence>
<dbReference type="PROSITE" id="PS51105">
    <property type="entry name" value="PTS_EIIC_TYPE_3"/>
    <property type="match status" value="1"/>
</dbReference>
<evidence type="ECO:0000313" key="11">
    <source>
        <dbReference type="EMBL" id="SMC25667.1"/>
    </source>
</evidence>
<dbReference type="PIRSF" id="PIRSF006351">
    <property type="entry name" value="PTS_EIIC-Cellobiose"/>
    <property type="match status" value="1"/>
</dbReference>
<feature type="transmembrane region" description="Helical" evidence="9">
    <location>
        <begin position="347"/>
        <end position="367"/>
    </location>
</feature>
<evidence type="ECO:0000256" key="7">
    <source>
        <dbReference type="ARBA" id="ARBA00023136"/>
    </source>
</evidence>
<dbReference type="InterPro" id="IPR051088">
    <property type="entry name" value="PTS_Sugar-EIIC/EIIB"/>
</dbReference>
<comment type="subcellular location">
    <subcellularLocation>
        <location evidence="1">Cell membrane</location>
        <topology evidence="1">Multi-pass membrane protein</topology>
    </subcellularLocation>
</comment>
<dbReference type="InterPro" id="IPR003352">
    <property type="entry name" value="PTS_EIIC"/>
</dbReference>
<feature type="transmembrane region" description="Helical" evidence="9">
    <location>
        <begin position="287"/>
        <end position="309"/>
    </location>
</feature>
<feature type="transmembrane region" description="Helical" evidence="9">
    <location>
        <begin position="33"/>
        <end position="53"/>
    </location>
</feature>
<keyword evidence="5 9" id="KW-0812">Transmembrane</keyword>
<reference evidence="11 12" key="1">
    <citation type="submission" date="2017-04" db="EMBL/GenBank/DDBJ databases">
        <authorList>
            <person name="Afonso C.L."/>
            <person name="Miller P.J."/>
            <person name="Scott M.A."/>
            <person name="Spackman E."/>
            <person name="Goraichik I."/>
            <person name="Dimitrov K.M."/>
            <person name="Suarez D.L."/>
            <person name="Swayne D.E."/>
        </authorList>
    </citation>
    <scope>NUCLEOTIDE SEQUENCE [LARGE SCALE GENOMIC DNA]</scope>
    <source>
        <strain evidence="11 12">DSM 12555</strain>
    </source>
</reference>
<feature type="transmembrane region" description="Helical" evidence="9">
    <location>
        <begin position="110"/>
        <end position="127"/>
    </location>
</feature>
<dbReference type="OrthoDB" id="1641940at2"/>
<comment type="function">
    <text evidence="8">The phosphoenolpyruvate-dependent sugar phosphotransferase system (PTS), a major carbohydrate active -transport system, catalyzes the phosphorylation of incoming sugar substrates concomitant with their translocation across the cell membrane.</text>
</comment>
<evidence type="ECO:0000256" key="1">
    <source>
        <dbReference type="ARBA" id="ARBA00004651"/>
    </source>
</evidence>
<protein>
    <recommendedName>
        <fullName evidence="8">Permease IIC component</fullName>
    </recommendedName>
</protein>
<dbReference type="RefSeq" id="WP_084116355.1">
    <property type="nucleotide sequence ID" value="NZ_FWXH01000010.1"/>
</dbReference>
<dbReference type="NCBIfam" id="TIGR00410">
    <property type="entry name" value="lacE"/>
    <property type="match status" value="1"/>
</dbReference>
<keyword evidence="3 8" id="KW-1003">Cell membrane</keyword>
<gene>
    <name evidence="11" type="ORF">SAMN02745134_02527</name>
</gene>
<evidence type="ECO:0000256" key="9">
    <source>
        <dbReference type="SAM" id="Phobius"/>
    </source>
</evidence>
<keyword evidence="2 8" id="KW-0813">Transport</keyword>
<evidence type="ECO:0000256" key="3">
    <source>
        <dbReference type="ARBA" id="ARBA00022475"/>
    </source>
</evidence>
<evidence type="ECO:0000256" key="5">
    <source>
        <dbReference type="ARBA" id="ARBA00022692"/>
    </source>
</evidence>
<evidence type="ECO:0000256" key="4">
    <source>
        <dbReference type="ARBA" id="ARBA00022597"/>
    </source>
</evidence>
<evidence type="ECO:0000256" key="6">
    <source>
        <dbReference type="ARBA" id="ARBA00022989"/>
    </source>
</evidence>
<feature type="transmembrane region" description="Helical" evidence="9">
    <location>
        <begin position="379"/>
        <end position="396"/>
    </location>
</feature>
<evidence type="ECO:0000256" key="8">
    <source>
        <dbReference type="PIRNR" id="PIRNR006351"/>
    </source>
</evidence>
<keyword evidence="6 9" id="KW-1133">Transmembrane helix</keyword>
<feature type="transmembrane region" description="Helical" evidence="9">
    <location>
        <begin position="184"/>
        <end position="205"/>
    </location>
</feature>
<dbReference type="GO" id="GO:0005886">
    <property type="term" value="C:plasma membrane"/>
    <property type="evidence" value="ECO:0007669"/>
    <property type="project" value="UniProtKB-SubCell"/>
</dbReference>
<dbReference type="EMBL" id="FWXH01000010">
    <property type="protein sequence ID" value="SMC25667.1"/>
    <property type="molecule type" value="Genomic_DNA"/>
</dbReference>
<evidence type="ECO:0000256" key="2">
    <source>
        <dbReference type="ARBA" id="ARBA00022448"/>
    </source>
</evidence>
<dbReference type="InterPro" id="IPR004501">
    <property type="entry name" value="PTS_EIIC_3"/>
</dbReference>
<feature type="transmembrane region" description="Helical" evidence="9">
    <location>
        <begin position="139"/>
        <end position="163"/>
    </location>
</feature>
<feature type="domain" description="PTS EIIC type-3" evidence="10">
    <location>
        <begin position="10"/>
        <end position="415"/>
    </location>
</feature>
<dbReference type="PANTHER" id="PTHR33989">
    <property type="match status" value="1"/>
</dbReference>
<dbReference type="STRING" id="1121291.SAMN02745134_02527"/>
<organism evidence="11 12">
    <name type="scientific">Clostridium acidisoli DSM 12555</name>
    <dbReference type="NCBI Taxonomy" id="1121291"/>
    <lineage>
        <taxon>Bacteria</taxon>
        <taxon>Bacillati</taxon>
        <taxon>Bacillota</taxon>
        <taxon>Clostridia</taxon>
        <taxon>Eubacteriales</taxon>
        <taxon>Clostridiaceae</taxon>
        <taxon>Clostridium</taxon>
    </lineage>
</organism>
<dbReference type="GO" id="GO:1901264">
    <property type="term" value="P:carbohydrate derivative transport"/>
    <property type="evidence" value="ECO:0007669"/>
    <property type="project" value="TreeGrafter"/>
</dbReference>
<feature type="transmembrane region" description="Helical" evidence="9">
    <location>
        <begin position="73"/>
        <end position="98"/>
    </location>
</feature>
<keyword evidence="7 8" id="KW-0472">Membrane</keyword>
<dbReference type="PANTHER" id="PTHR33989:SF11">
    <property type="entry name" value="LICHENAN PERMEASE IIC COMPONENT"/>
    <property type="match status" value="1"/>
</dbReference>
<evidence type="ECO:0000313" key="12">
    <source>
        <dbReference type="Proteomes" id="UP000192468"/>
    </source>
</evidence>
<dbReference type="Proteomes" id="UP000192468">
    <property type="component" value="Unassembled WGS sequence"/>
</dbReference>
<dbReference type="InterPro" id="IPR004796">
    <property type="entry name" value="PTS_IIC_cello"/>
</dbReference>
<dbReference type="AlphaFoldDB" id="A0A1W1XP63"/>
<feature type="transmembrane region" description="Helical" evidence="9">
    <location>
        <begin position="237"/>
        <end position="262"/>
    </location>
</feature>
<keyword evidence="4 8" id="KW-0762">Sugar transport</keyword>
<dbReference type="Pfam" id="PF02378">
    <property type="entry name" value="PTS_EIIC"/>
    <property type="match status" value="1"/>
</dbReference>
<evidence type="ECO:0000259" key="10">
    <source>
        <dbReference type="PROSITE" id="PS51105"/>
    </source>
</evidence>
<keyword evidence="12" id="KW-1185">Reference proteome</keyword>
<name>A0A1W1XP63_9CLOT</name>